<dbReference type="Gene3D" id="3.30.70.330">
    <property type="match status" value="1"/>
</dbReference>
<dbReference type="SUPFAM" id="SSF54928">
    <property type="entry name" value="RNA-binding domain, RBD"/>
    <property type="match status" value="2"/>
</dbReference>
<dbReference type="GO" id="GO:0003723">
    <property type="term" value="F:RNA binding"/>
    <property type="evidence" value="ECO:0007669"/>
    <property type="project" value="UniProtKB-UniRule"/>
</dbReference>
<feature type="compositionally biased region" description="Low complexity" evidence="3">
    <location>
        <begin position="59"/>
        <end position="80"/>
    </location>
</feature>
<feature type="compositionally biased region" description="Polar residues" evidence="3">
    <location>
        <begin position="383"/>
        <end position="411"/>
    </location>
</feature>
<feature type="region of interest" description="Disordered" evidence="3">
    <location>
        <begin position="383"/>
        <end position="424"/>
    </location>
</feature>
<comment type="caution">
    <text evidence="6">The sequence shown here is derived from an EMBL/GenBank/DDBJ whole genome shotgun (WGS) entry which is preliminary data.</text>
</comment>
<feature type="compositionally biased region" description="Basic and acidic residues" evidence="3">
    <location>
        <begin position="29"/>
        <end position="40"/>
    </location>
</feature>
<dbReference type="Proteomes" id="UP001212841">
    <property type="component" value="Unassembled WGS sequence"/>
</dbReference>
<dbReference type="InterPro" id="IPR000504">
    <property type="entry name" value="RRM_dom"/>
</dbReference>
<dbReference type="InterPro" id="IPR035979">
    <property type="entry name" value="RBD_domain_sf"/>
</dbReference>
<evidence type="ECO:0000259" key="5">
    <source>
        <dbReference type="PROSITE" id="PS50102"/>
    </source>
</evidence>
<keyword evidence="4" id="KW-0812">Transmembrane</keyword>
<dbReference type="InterPro" id="IPR007201">
    <property type="entry name" value="Mei2-like_Rrm_C"/>
</dbReference>
<proteinExistence type="predicted"/>
<evidence type="ECO:0000256" key="1">
    <source>
        <dbReference type="ARBA" id="ARBA00022884"/>
    </source>
</evidence>
<keyword evidence="1 2" id="KW-0694">RNA-binding</keyword>
<feature type="region of interest" description="Disordered" evidence="3">
    <location>
        <begin position="1"/>
        <end position="125"/>
    </location>
</feature>
<dbReference type="PROSITE" id="PS50102">
    <property type="entry name" value="RRM"/>
    <property type="match status" value="1"/>
</dbReference>
<keyword evidence="4" id="KW-0472">Membrane</keyword>
<keyword evidence="4" id="KW-1133">Transmembrane helix</keyword>
<feature type="domain" description="RRM" evidence="5">
    <location>
        <begin position="589"/>
        <end position="685"/>
    </location>
</feature>
<protein>
    <recommendedName>
        <fullName evidence="5">RRM domain-containing protein</fullName>
    </recommendedName>
</protein>
<dbReference type="CDD" id="cd12532">
    <property type="entry name" value="RRM3_MEI2_fungi"/>
    <property type="match status" value="1"/>
</dbReference>
<dbReference type="PANTHER" id="PTHR23189">
    <property type="entry name" value="RNA RECOGNITION MOTIF-CONTAINING"/>
    <property type="match status" value="1"/>
</dbReference>
<feature type="compositionally biased region" description="Polar residues" evidence="3">
    <location>
        <begin position="41"/>
        <end position="52"/>
    </location>
</feature>
<evidence type="ECO:0000313" key="6">
    <source>
        <dbReference type="EMBL" id="KAJ3051492.1"/>
    </source>
</evidence>
<accession>A0AAD5X5V6</accession>
<dbReference type="AlphaFoldDB" id="A0AAD5X5V6"/>
<reference evidence="6" key="1">
    <citation type="submission" date="2020-05" db="EMBL/GenBank/DDBJ databases">
        <title>Phylogenomic resolution of chytrid fungi.</title>
        <authorList>
            <person name="Stajich J.E."/>
            <person name="Amses K."/>
            <person name="Simmons R."/>
            <person name="Seto K."/>
            <person name="Myers J."/>
            <person name="Bonds A."/>
            <person name="Quandt C.A."/>
            <person name="Barry K."/>
            <person name="Liu P."/>
            <person name="Grigoriev I."/>
            <person name="Longcore J.E."/>
            <person name="James T.Y."/>
        </authorList>
    </citation>
    <scope>NUCLEOTIDE SEQUENCE</scope>
    <source>
        <strain evidence="6">JEL0318</strain>
    </source>
</reference>
<evidence type="ECO:0000256" key="3">
    <source>
        <dbReference type="SAM" id="MobiDB-lite"/>
    </source>
</evidence>
<dbReference type="InterPro" id="IPR012677">
    <property type="entry name" value="Nucleotide-bd_a/b_plait_sf"/>
</dbReference>
<name>A0AAD5X5V6_9FUNG</name>
<feature type="transmembrane region" description="Helical" evidence="4">
    <location>
        <begin position="632"/>
        <end position="649"/>
    </location>
</feature>
<evidence type="ECO:0000313" key="7">
    <source>
        <dbReference type="Proteomes" id="UP001212841"/>
    </source>
</evidence>
<evidence type="ECO:0000256" key="2">
    <source>
        <dbReference type="PROSITE-ProRule" id="PRU00176"/>
    </source>
</evidence>
<organism evidence="6 7">
    <name type="scientific">Rhizophlyctis rosea</name>
    <dbReference type="NCBI Taxonomy" id="64517"/>
    <lineage>
        <taxon>Eukaryota</taxon>
        <taxon>Fungi</taxon>
        <taxon>Fungi incertae sedis</taxon>
        <taxon>Chytridiomycota</taxon>
        <taxon>Chytridiomycota incertae sedis</taxon>
        <taxon>Chytridiomycetes</taxon>
        <taxon>Rhizophlyctidales</taxon>
        <taxon>Rhizophlyctidaceae</taxon>
        <taxon>Rhizophlyctis</taxon>
    </lineage>
</organism>
<evidence type="ECO:0000256" key="4">
    <source>
        <dbReference type="SAM" id="Phobius"/>
    </source>
</evidence>
<dbReference type="EMBL" id="JADGJD010000390">
    <property type="protein sequence ID" value="KAJ3051492.1"/>
    <property type="molecule type" value="Genomic_DNA"/>
</dbReference>
<dbReference type="Pfam" id="PF04059">
    <property type="entry name" value="RRM_2"/>
    <property type="match status" value="1"/>
</dbReference>
<gene>
    <name evidence="6" type="ORF">HK097_007505</name>
</gene>
<sequence length="791" mass="86305">MAEVLRNLTPLTSIQPSPEDDDFALLSEALDKNHLDKDLYNDQSRPSSSSYRRGTLAGLPSPRSLQTTPTSTSPTFPFPSNKTDQTFSTSSAPTPPSSTGAGGTHSRLASPSPPQAYSGSADGSPIPAVMSAAEHADNKQAWDVVPTRNLIVRNVREDVQLMQIGKIFEPYGPLRHIFRPPRTHGVVVVMFYDLGNAFIAHHSTQQHTLADQALDVTFAGLETMLQCVVHDGTQVDEFLIGCLANQGEILVQVCAGDGAGVLENLKTFGSIRSVRQCEGSHAYIVEYYDIRAAEKAVTELVGSNLNTGLRAMLFLPKTQDRVPSVPATEAYTLHIPTTRQRPSTSPFDYGETTRSAKRVQLDSPYHSWDSIFAESSLHSFTSPSYQSQPYTSHAGSRAPNHNSNNDSQDTMCSPDVHYSSTHREPLRINTSFLQKYGAEMTNTPSSAPYNRLAAHNENDSPWKVSTPLSAPMGWEDWISQRSPLSDLSSQGGVDSGRSLYDYSRLLGGQGDVSLSAGSCGEKLLKSARSDPSLRGSAMVSWRSGSVTPDGFGGGGGGGLKTMIGGLPKQAAGKNEANVYDIVMGKDKRTTFMIRNIPNKYTQQMLIDFLNETHKGQYDFLYLRMDFKNHCNVGYAFINFVGAAAIISFIERAVGKRWAKFNSDKICTLSYANIQGREGLVEKFRNSSVMLEHETYRPKIFYTSGPLKGEEEPFPPPTTKIRKSSGSDVLYSRDNAWSHLRYPTPCSPSPGASPSYGAGGIYRSYGEVGAYGEGDEGGAEERWVWGSGIGRV</sequence>
<dbReference type="InterPro" id="IPR034862">
    <property type="entry name" value="Fungal_Mei2-like_RRM3"/>
</dbReference>
<keyword evidence="7" id="KW-1185">Reference proteome</keyword>